<keyword evidence="1" id="KW-1133">Transmembrane helix</keyword>
<keyword evidence="1" id="KW-0472">Membrane</keyword>
<accession>A0A0B8Z8Y5</accession>
<dbReference type="Proteomes" id="UP000031338">
    <property type="component" value="Unassembled WGS sequence"/>
</dbReference>
<dbReference type="EMBL" id="JRVC01000027">
    <property type="protein sequence ID" value="KHS42666.1"/>
    <property type="molecule type" value="Genomic_DNA"/>
</dbReference>
<name>A0A0B8Z8Y5_9SPHN</name>
<dbReference type="STRING" id="48936.NJ75_04104"/>
<dbReference type="AlphaFoldDB" id="A0A0B8Z8Y5"/>
<proteinExistence type="predicted"/>
<sequence>MEGTVTASLFFIVFGGFLTFTAILNWRHRREEKINLLEAAILKVAGTEPLPLTRLDRILQTFHIIMASIFGPFLLFLGIAMMVDQLGIIP</sequence>
<feature type="transmembrane region" description="Helical" evidence="1">
    <location>
        <begin position="6"/>
        <end position="26"/>
    </location>
</feature>
<evidence type="ECO:0000256" key="1">
    <source>
        <dbReference type="SAM" id="Phobius"/>
    </source>
</evidence>
<protein>
    <submittedName>
        <fullName evidence="2">Uncharacterized protein</fullName>
    </submittedName>
</protein>
<evidence type="ECO:0000313" key="3">
    <source>
        <dbReference type="Proteomes" id="UP000031338"/>
    </source>
</evidence>
<feature type="transmembrane region" description="Helical" evidence="1">
    <location>
        <begin position="62"/>
        <end position="83"/>
    </location>
</feature>
<gene>
    <name evidence="2" type="ORF">NJ75_04104</name>
</gene>
<evidence type="ECO:0000313" key="2">
    <source>
        <dbReference type="EMBL" id="KHS42666.1"/>
    </source>
</evidence>
<dbReference type="PATRIC" id="fig|48936.3.peg.4134"/>
<comment type="caution">
    <text evidence="2">The sequence shown here is derived from an EMBL/GenBank/DDBJ whole genome shotgun (WGS) entry which is preliminary data.</text>
</comment>
<reference evidence="2 3" key="1">
    <citation type="submission" date="2014-10" db="EMBL/GenBank/DDBJ databases">
        <title>Draft genome sequence of Novosphingobium subterraneum DSM 12447.</title>
        <authorList>
            <person name="Gan H.M."/>
            <person name="Gan H.Y."/>
            <person name="Savka M.A."/>
        </authorList>
    </citation>
    <scope>NUCLEOTIDE SEQUENCE [LARGE SCALE GENOMIC DNA]</scope>
    <source>
        <strain evidence="2 3">DSM 12447</strain>
    </source>
</reference>
<keyword evidence="3" id="KW-1185">Reference proteome</keyword>
<keyword evidence="1" id="KW-0812">Transmembrane</keyword>
<organism evidence="2 3">
    <name type="scientific">Novosphingobium subterraneum</name>
    <dbReference type="NCBI Taxonomy" id="48936"/>
    <lineage>
        <taxon>Bacteria</taxon>
        <taxon>Pseudomonadati</taxon>
        <taxon>Pseudomonadota</taxon>
        <taxon>Alphaproteobacteria</taxon>
        <taxon>Sphingomonadales</taxon>
        <taxon>Sphingomonadaceae</taxon>
        <taxon>Novosphingobium</taxon>
    </lineage>
</organism>